<proteinExistence type="inferred from homology"/>
<dbReference type="PANTHER" id="PTHR43044:SF2">
    <property type="entry name" value="POLYSULPHIDE REDUCTASE NRFD"/>
    <property type="match status" value="1"/>
</dbReference>
<evidence type="ECO:0000256" key="4">
    <source>
        <dbReference type="ARBA" id="ARBA00022692"/>
    </source>
</evidence>
<feature type="transmembrane region" description="Helical" evidence="7">
    <location>
        <begin position="262"/>
        <end position="282"/>
    </location>
</feature>
<comment type="similarity">
    <text evidence="2">Belongs to the NrfD family.</text>
</comment>
<evidence type="ECO:0000256" key="7">
    <source>
        <dbReference type="SAM" id="Phobius"/>
    </source>
</evidence>
<dbReference type="PANTHER" id="PTHR43044">
    <property type="match status" value="1"/>
</dbReference>
<organism evidence="8 9">
    <name type="scientific">Mucilaginibacter aquatilis</name>
    <dbReference type="NCBI Taxonomy" id="1517760"/>
    <lineage>
        <taxon>Bacteria</taxon>
        <taxon>Pseudomonadati</taxon>
        <taxon>Bacteroidota</taxon>
        <taxon>Sphingobacteriia</taxon>
        <taxon>Sphingobacteriales</taxon>
        <taxon>Sphingobacteriaceae</taxon>
        <taxon>Mucilaginibacter</taxon>
    </lineage>
</organism>
<comment type="caution">
    <text evidence="8">The sequence shown here is derived from an EMBL/GenBank/DDBJ whole genome shotgun (WGS) entry which is preliminary data.</text>
</comment>
<protein>
    <submittedName>
        <fullName evidence="8">Hydrogenase</fullName>
    </submittedName>
</protein>
<dbReference type="GO" id="GO:0005886">
    <property type="term" value="C:plasma membrane"/>
    <property type="evidence" value="ECO:0007669"/>
    <property type="project" value="UniProtKB-SubCell"/>
</dbReference>
<dbReference type="AlphaFoldDB" id="A0A6I4IBJ3"/>
<accession>A0A6I4IBJ3</accession>
<comment type="subcellular location">
    <subcellularLocation>
        <location evidence="1">Cell membrane</location>
        <topology evidence="1">Multi-pass membrane protein</topology>
    </subcellularLocation>
</comment>
<sequence>MASHSESIIREPLITGKNITYAQITNEVLAPVENKPNMAWWIGFVLSVIGASIWLFSISWTFWYGIGEWGLNKTVGWAWDITGFVWWVGIGHAGTLISAVLLIFRQNWRNSINRSAEAMTIFAVICAATYIFGHMGRVWLAYWTLPLPNQFGSLWVNWNSALMMDVFAISTYFSVSLVFWYTGLLPDIASIRDRATGLRRRIYSIMSFGWTGSVKTWQRFETVSLILAGISTPLVLSVHTIVSFDFATSLEPGWHTTIFPPYFVAGAIFSGFAMVQTLLLIARKVLGLENYITMFHIESMNKIILLTGSVVGVAYITEFFIAWYSGVEYEQYAFINRSTGPYWWAYWSMMTCNVITPQLFWFKKIRINIPLSWILSIIVNIGMWFERFVIIVTSLHRDFLPSSWVMFYPTWTDVGIFVGSIGFFFVMFLLFLRVLPSVAMAEVKLLVKTSSEQAKKKLIDEGHLDPTHVDDYVKALEKYDSVDLTQYHKA</sequence>
<feature type="transmembrane region" description="Helical" evidence="7">
    <location>
        <begin position="84"/>
        <end position="104"/>
    </location>
</feature>
<evidence type="ECO:0000313" key="9">
    <source>
        <dbReference type="Proteomes" id="UP000434850"/>
    </source>
</evidence>
<evidence type="ECO:0000256" key="2">
    <source>
        <dbReference type="ARBA" id="ARBA00008929"/>
    </source>
</evidence>
<feature type="transmembrane region" description="Helical" evidence="7">
    <location>
        <begin position="223"/>
        <end position="242"/>
    </location>
</feature>
<dbReference type="Proteomes" id="UP000434850">
    <property type="component" value="Unassembled WGS sequence"/>
</dbReference>
<keyword evidence="6 7" id="KW-0472">Membrane</keyword>
<feature type="transmembrane region" description="Helical" evidence="7">
    <location>
        <begin position="415"/>
        <end position="435"/>
    </location>
</feature>
<evidence type="ECO:0000256" key="3">
    <source>
        <dbReference type="ARBA" id="ARBA00022475"/>
    </source>
</evidence>
<evidence type="ECO:0000256" key="6">
    <source>
        <dbReference type="ARBA" id="ARBA00023136"/>
    </source>
</evidence>
<name>A0A6I4IBJ3_9SPHI</name>
<feature type="transmembrane region" description="Helical" evidence="7">
    <location>
        <begin position="374"/>
        <end position="395"/>
    </location>
</feature>
<dbReference type="EMBL" id="WQLA01000006">
    <property type="protein sequence ID" value="MVN92561.1"/>
    <property type="molecule type" value="Genomic_DNA"/>
</dbReference>
<keyword evidence="3" id="KW-1003">Cell membrane</keyword>
<keyword evidence="5 7" id="KW-1133">Transmembrane helix</keyword>
<dbReference type="OrthoDB" id="9806499at2"/>
<feature type="transmembrane region" description="Helical" evidence="7">
    <location>
        <begin position="344"/>
        <end position="362"/>
    </location>
</feature>
<dbReference type="InterPro" id="IPR005614">
    <property type="entry name" value="NrfD-like"/>
</dbReference>
<keyword evidence="4 7" id="KW-0812">Transmembrane</keyword>
<evidence type="ECO:0000256" key="1">
    <source>
        <dbReference type="ARBA" id="ARBA00004651"/>
    </source>
</evidence>
<gene>
    <name evidence="8" type="ORF">GO816_15590</name>
</gene>
<feature type="transmembrane region" description="Helical" evidence="7">
    <location>
        <begin position="39"/>
        <end position="64"/>
    </location>
</feature>
<keyword evidence="9" id="KW-1185">Reference proteome</keyword>
<reference evidence="8 9" key="1">
    <citation type="submission" date="2019-12" db="EMBL/GenBank/DDBJ databases">
        <title>Mucilaginibacter sp. HME9299 genome sequencing and assembly.</title>
        <authorList>
            <person name="Kang H."/>
            <person name="Kim H."/>
            <person name="Joh K."/>
        </authorList>
    </citation>
    <scope>NUCLEOTIDE SEQUENCE [LARGE SCALE GENOMIC DNA]</scope>
    <source>
        <strain evidence="8 9">HME9299</strain>
    </source>
</reference>
<feature type="transmembrane region" description="Helical" evidence="7">
    <location>
        <begin position="162"/>
        <end position="184"/>
    </location>
</feature>
<feature type="transmembrane region" description="Helical" evidence="7">
    <location>
        <begin position="116"/>
        <end position="142"/>
    </location>
</feature>
<feature type="transmembrane region" description="Helical" evidence="7">
    <location>
        <begin position="303"/>
        <end position="324"/>
    </location>
</feature>
<evidence type="ECO:0000313" key="8">
    <source>
        <dbReference type="EMBL" id="MVN92561.1"/>
    </source>
</evidence>
<dbReference type="RefSeq" id="WP_157542870.1">
    <property type="nucleotide sequence ID" value="NZ_WQLA01000006.1"/>
</dbReference>
<dbReference type="Pfam" id="PF03916">
    <property type="entry name" value="NrfD"/>
    <property type="match status" value="1"/>
</dbReference>
<evidence type="ECO:0000256" key="5">
    <source>
        <dbReference type="ARBA" id="ARBA00022989"/>
    </source>
</evidence>